<evidence type="ECO:0000313" key="3">
    <source>
        <dbReference type="EMBL" id="NEN50253.1"/>
    </source>
</evidence>
<dbReference type="SUPFAM" id="SSF55729">
    <property type="entry name" value="Acyl-CoA N-acyltransferases (Nat)"/>
    <property type="match status" value="1"/>
</dbReference>
<evidence type="ECO:0000313" key="4">
    <source>
        <dbReference type="Proteomes" id="UP000468828"/>
    </source>
</evidence>
<gene>
    <name evidence="3" type="ORF">G3R41_04760</name>
    <name evidence="2" type="ORF">GCU67_04760</name>
</gene>
<organism evidence="3 5">
    <name type="scientific">Modestobacter muralis</name>
    <dbReference type="NCBI Taxonomy" id="1608614"/>
    <lineage>
        <taxon>Bacteria</taxon>
        <taxon>Bacillati</taxon>
        <taxon>Actinomycetota</taxon>
        <taxon>Actinomycetes</taxon>
        <taxon>Geodermatophilales</taxon>
        <taxon>Geodermatophilaceae</taxon>
        <taxon>Modestobacter</taxon>
    </lineage>
</organism>
<evidence type="ECO:0000259" key="1">
    <source>
        <dbReference type="PROSITE" id="PS51186"/>
    </source>
</evidence>
<dbReference type="RefSeq" id="WP_163609928.1">
    <property type="nucleotide sequence ID" value="NZ_JAAGWB010000013.1"/>
</dbReference>
<dbReference type="PROSITE" id="PS51186">
    <property type="entry name" value="GNAT"/>
    <property type="match status" value="1"/>
</dbReference>
<dbReference type="Proteomes" id="UP000471152">
    <property type="component" value="Unassembled WGS sequence"/>
</dbReference>
<reference evidence="2 4" key="1">
    <citation type="submission" date="2020-01" db="EMBL/GenBank/DDBJ databases">
        <title>the WGS Modestobacter muralis CPCC 204518.</title>
        <authorList>
            <person name="Jiang Z."/>
        </authorList>
    </citation>
    <scope>NUCLEOTIDE SEQUENCE [LARGE SCALE GENOMIC DNA]</scope>
    <source>
        <strain evidence="2 4">DSM 100205</strain>
    </source>
</reference>
<dbReference type="AlphaFoldDB" id="A0A6P0H555"/>
<dbReference type="Gene3D" id="3.40.630.30">
    <property type="match status" value="1"/>
</dbReference>
<keyword evidence="4" id="KW-1185">Reference proteome</keyword>
<reference evidence="3 5" key="2">
    <citation type="submission" date="2020-02" db="EMBL/GenBank/DDBJ databases">
        <title>The WGS of Modestobacter muralis DSM 100205.</title>
        <authorList>
            <person name="Jiang Z."/>
        </authorList>
    </citation>
    <scope>NUCLEOTIDE SEQUENCE [LARGE SCALE GENOMIC DNA]</scope>
    <source>
        <strain evidence="3 5">DSM 100205</strain>
    </source>
</reference>
<dbReference type="GO" id="GO:0016747">
    <property type="term" value="F:acyltransferase activity, transferring groups other than amino-acyl groups"/>
    <property type="evidence" value="ECO:0007669"/>
    <property type="project" value="InterPro"/>
</dbReference>
<evidence type="ECO:0000313" key="5">
    <source>
        <dbReference type="Proteomes" id="UP000471152"/>
    </source>
</evidence>
<dbReference type="CDD" id="cd04301">
    <property type="entry name" value="NAT_SF"/>
    <property type="match status" value="1"/>
</dbReference>
<name>A0A6P0H555_9ACTN</name>
<keyword evidence="3" id="KW-0808">Transferase</keyword>
<protein>
    <submittedName>
        <fullName evidence="3">GNAT family N-acetyltransferase</fullName>
    </submittedName>
</protein>
<comment type="caution">
    <text evidence="3">The sequence shown here is derived from an EMBL/GenBank/DDBJ whole genome shotgun (WGS) entry which is preliminary data.</text>
</comment>
<dbReference type="EMBL" id="JAAGWH010000013">
    <property type="protein sequence ID" value="NEK93486.1"/>
    <property type="molecule type" value="Genomic_DNA"/>
</dbReference>
<proteinExistence type="predicted"/>
<dbReference type="InterPro" id="IPR016181">
    <property type="entry name" value="Acyl_CoA_acyltransferase"/>
</dbReference>
<feature type="domain" description="N-acetyltransferase" evidence="1">
    <location>
        <begin position="5"/>
        <end position="161"/>
    </location>
</feature>
<sequence>MSSLPTVRSLPTADLDRTERAALRRFLDAAYGGRFGEESWAHALGGVHVLATVDGELAGHAAVVQRQLVAGPHTLRTGFVEAVATAPALRRRGVGSAVMAEVERLVTGGHELGALSASEDGRGLYAARGWVPWAGPLAALTPDGVVPTPDEEVFVLPTPATPAGLDPASRLVCDWRRGELW</sequence>
<dbReference type="Proteomes" id="UP000468828">
    <property type="component" value="Unassembled WGS sequence"/>
</dbReference>
<dbReference type="Pfam" id="PF00583">
    <property type="entry name" value="Acetyltransf_1"/>
    <property type="match status" value="1"/>
</dbReference>
<dbReference type="InterPro" id="IPR000182">
    <property type="entry name" value="GNAT_dom"/>
</dbReference>
<accession>A0A6P0H555</accession>
<dbReference type="EMBL" id="JAAGWB010000013">
    <property type="protein sequence ID" value="NEN50253.1"/>
    <property type="molecule type" value="Genomic_DNA"/>
</dbReference>
<evidence type="ECO:0000313" key="2">
    <source>
        <dbReference type="EMBL" id="NEK93486.1"/>
    </source>
</evidence>